<proteinExistence type="predicted"/>
<gene>
    <name evidence="7" type="ORF">SAMN05443638_1078</name>
</gene>
<feature type="transmembrane region" description="Helical" evidence="6">
    <location>
        <begin position="36"/>
        <end position="55"/>
    </location>
</feature>
<protein>
    <submittedName>
        <fullName evidence="7">Nucleoside ABC transporter membrane protein</fullName>
    </submittedName>
</protein>
<evidence type="ECO:0000256" key="5">
    <source>
        <dbReference type="ARBA" id="ARBA00023136"/>
    </source>
</evidence>
<keyword evidence="8" id="KW-1185">Reference proteome</keyword>
<evidence type="ECO:0000256" key="2">
    <source>
        <dbReference type="ARBA" id="ARBA00022475"/>
    </source>
</evidence>
<name>A0A1M4V8X6_9CLOT</name>
<feature type="transmembrane region" description="Helical" evidence="6">
    <location>
        <begin position="61"/>
        <end position="82"/>
    </location>
</feature>
<dbReference type="PANTHER" id="PTHR43370:SF1">
    <property type="entry name" value="GUANOSINE ABC TRANSPORTER PERMEASE PROTEIN NUPQ"/>
    <property type="match status" value="1"/>
</dbReference>
<comment type="subcellular location">
    <subcellularLocation>
        <location evidence="1">Cell membrane</location>
        <topology evidence="1">Multi-pass membrane protein</topology>
    </subcellularLocation>
</comment>
<keyword evidence="2" id="KW-1003">Cell membrane</keyword>
<dbReference type="Proteomes" id="UP000184035">
    <property type="component" value="Unassembled WGS sequence"/>
</dbReference>
<keyword evidence="5 6" id="KW-0472">Membrane</keyword>
<dbReference type="PANTHER" id="PTHR43370">
    <property type="entry name" value="SUGAR ABC TRANSPORTER INTEGRAL MEMBRANE PROTEIN-RELATED"/>
    <property type="match status" value="1"/>
</dbReference>
<dbReference type="InterPro" id="IPR001851">
    <property type="entry name" value="ABC_transp_permease"/>
</dbReference>
<dbReference type="EMBL" id="FQVM01000007">
    <property type="protein sequence ID" value="SHE65382.1"/>
    <property type="molecule type" value="Genomic_DNA"/>
</dbReference>
<feature type="transmembrane region" description="Helical" evidence="6">
    <location>
        <begin position="89"/>
        <end position="111"/>
    </location>
</feature>
<dbReference type="OrthoDB" id="9792579at2"/>
<evidence type="ECO:0000313" key="8">
    <source>
        <dbReference type="Proteomes" id="UP000184035"/>
    </source>
</evidence>
<evidence type="ECO:0000256" key="1">
    <source>
        <dbReference type="ARBA" id="ARBA00004651"/>
    </source>
</evidence>
<dbReference type="GO" id="GO:0022857">
    <property type="term" value="F:transmembrane transporter activity"/>
    <property type="evidence" value="ECO:0007669"/>
    <property type="project" value="InterPro"/>
</dbReference>
<organism evidence="7 8">
    <name type="scientific">Clostridium fallax</name>
    <dbReference type="NCBI Taxonomy" id="1533"/>
    <lineage>
        <taxon>Bacteria</taxon>
        <taxon>Bacillati</taxon>
        <taxon>Bacillota</taxon>
        <taxon>Clostridia</taxon>
        <taxon>Eubacteriales</taxon>
        <taxon>Clostridiaceae</taxon>
        <taxon>Clostridium</taxon>
    </lineage>
</organism>
<dbReference type="AlphaFoldDB" id="A0A1M4V8X6"/>
<dbReference type="GO" id="GO:0005886">
    <property type="term" value="C:plasma membrane"/>
    <property type="evidence" value="ECO:0007669"/>
    <property type="project" value="UniProtKB-SubCell"/>
</dbReference>
<keyword evidence="4 6" id="KW-1133">Transmembrane helix</keyword>
<evidence type="ECO:0000256" key="6">
    <source>
        <dbReference type="SAM" id="Phobius"/>
    </source>
</evidence>
<feature type="transmembrane region" description="Helical" evidence="6">
    <location>
        <begin position="12"/>
        <end position="29"/>
    </location>
</feature>
<evidence type="ECO:0000313" key="7">
    <source>
        <dbReference type="EMBL" id="SHE65382.1"/>
    </source>
</evidence>
<feature type="transmembrane region" description="Helical" evidence="6">
    <location>
        <begin position="148"/>
        <end position="165"/>
    </location>
</feature>
<evidence type="ECO:0000256" key="3">
    <source>
        <dbReference type="ARBA" id="ARBA00022692"/>
    </source>
</evidence>
<sequence length="304" mass="32623">MDTLINILHGTLRMATPIVLVALGGVFTHRAGVLNIALEGMMLMGAFAGVITSYLTGNIGLAIVIAIAISIIFALIMSFFAITLKSNHIVTGLAINILALGITSFILQVAFNRRGVFSDSAIVGIKPINIPILESIPFIGPILNNQTPMVYVSFILLIAVIVVLYKTKYGVYLRTVGENIEAVKSVGIRTTLIQYSAVILSGVFCALAGVSLALENLTMFVENMTNGRGFIALAAIFCGRGTPIGTFIFAELFGLADAVQMRLQGLNIPGAFVQMIPFLFIIVVLTAVGVYKKKNIVYRGYKDE</sequence>
<accession>A0A1M4V8X6</accession>
<feature type="transmembrane region" description="Helical" evidence="6">
    <location>
        <begin position="192"/>
        <end position="214"/>
    </location>
</feature>
<dbReference type="Pfam" id="PF02653">
    <property type="entry name" value="BPD_transp_2"/>
    <property type="match status" value="1"/>
</dbReference>
<keyword evidence="3 6" id="KW-0812">Transmembrane</keyword>
<evidence type="ECO:0000256" key="4">
    <source>
        <dbReference type="ARBA" id="ARBA00022989"/>
    </source>
</evidence>
<feature type="transmembrane region" description="Helical" evidence="6">
    <location>
        <begin position="271"/>
        <end position="291"/>
    </location>
</feature>
<dbReference type="CDD" id="cd06580">
    <property type="entry name" value="TM_PBP1_transp_TpRbsC_like"/>
    <property type="match status" value="1"/>
</dbReference>
<dbReference type="STRING" id="1533.SAMN05443638_1078"/>
<reference evidence="7 8" key="1">
    <citation type="submission" date="2016-11" db="EMBL/GenBank/DDBJ databases">
        <authorList>
            <person name="Jaros S."/>
            <person name="Januszkiewicz K."/>
            <person name="Wedrychowicz H."/>
        </authorList>
    </citation>
    <scope>NUCLEOTIDE SEQUENCE [LARGE SCALE GENOMIC DNA]</scope>
    <source>
        <strain evidence="7 8">DSM 2631</strain>
    </source>
</reference>
<dbReference type="RefSeq" id="WP_072894215.1">
    <property type="nucleotide sequence ID" value="NZ_FQVM01000007.1"/>
</dbReference>